<proteinExistence type="predicted"/>
<evidence type="ECO:0000313" key="1">
    <source>
        <dbReference type="EMBL" id="PRP66344.1"/>
    </source>
</evidence>
<dbReference type="AlphaFoldDB" id="A0A2S9WS90"/>
<dbReference type="PROSITE" id="PS51257">
    <property type="entry name" value="PROKAR_LIPOPROTEIN"/>
    <property type="match status" value="1"/>
</dbReference>
<dbReference type="RefSeq" id="WP_105982184.1">
    <property type="nucleotide sequence ID" value="NZ_MQUC01000003.1"/>
</dbReference>
<reference evidence="1 2" key="1">
    <citation type="submission" date="2016-11" db="EMBL/GenBank/DDBJ databases">
        <title>Trade-off between light-utilization and light-protection in marine flavobacteria.</title>
        <authorList>
            <person name="Kumagai Y."/>
        </authorList>
    </citation>
    <scope>NUCLEOTIDE SEQUENCE [LARGE SCALE GENOMIC DNA]</scope>
    <source>
        <strain evidence="1 2">JCM 17109</strain>
    </source>
</reference>
<dbReference type="OrthoDB" id="1202013at2"/>
<dbReference type="EMBL" id="MQUC01000003">
    <property type="protein sequence ID" value="PRP66344.1"/>
    <property type="molecule type" value="Genomic_DNA"/>
</dbReference>
<dbReference type="Proteomes" id="UP000239532">
    <property type="component" value="Unassembled WGS sequence"/>
</dbReference>
<organism evidence="1 2">
    <name type="scientific">Nonlabens agnitus</name>
    <dbReference type="NCBI Taxonomy" id="870484"/>
    <lineage>
        <taxon>Bacteria</taxon>
        <taxon>Pseudomonadati</taxon>
        <taxon>Bacteroidota</taxon>
        <taxon>Flavobacteriia</taxon>
        <taxon>Flavobacteriales</taxon>
        <taxon>Flavobacteriaceae</taxon>
        <taxon>Nonlabens</taxon>
    </lineage>
</organism>
<name>A0A2S9WS90_9FLAO</name>
<dbReference type="GO" id="GO:0016853">
    <property type="term" value="F:isomerase activity"/>
    <property type="evidence" value="ECO:0007669"/>
    <property type="project" value="UniProtKB-KW"/>
</dbReference>
<accession>A0A2S9WS90</accession>
<keyword evidence="2" id="KW-1185">Reference proteome</keyword>
<comment type="caution">
    <text evidence="1">The sequence shown here is derived from an EMBL/GenBank/DDBJ whole genome shotgun (WGS) entry which is preliminary data.</text>
</comment>
<evidence type="ECO:0000313" key="2">
    <source>
        <dbReference type="Proteomes" id="UP000239532"/>
    </source>
</evidence>
<protein>
    <submittedName>
        <fullName evidence="1">DNA topoisomerase IV</fullName>
    </submittedName>
</protein>
<keyword evidence="1" id="KW-0413">Isomerase</keyword>
<gene>
    <name evidence="1" type="ORF">BST86_04190</name>
</gene>
<sequence length="127" mass="14790">MRSFTIIFLAIIFTSCSNYTNTRDCDDFRTGTFVWEQESGGKLLKTTFERTEDLQIETFEGVVDTSRVEWINACEWRIIPINPKTNAESRAYLFKILNTTDDSYSFEFKQSGRDQIYYGTATKLSDE</sequence>